<proteinExistence type="predicted"/>
<sequence>MPDFDPVDARIRGEGDSAALGLVAIVGDGRMGRALAAALRDAGVDARGPLGRGASAEGAQVVLLAVPDAEIGRAAASLVPGAIVGHVSGATTLVPLAPHEAFGLHPLMTVTSGDARFAGTPAAVSGTSARALATAHALASALGLRPFEIADRDRAAYHAAASIASNFLVTLECFAADLAATAGIPRDALAPLVTATVQNWQSSGAAALTGPIARGDDDTVERQRAAVAERLPHRVALFDALTDATRDLALVARRTAP</sequence>
<dbReference type="InterPro" id="IPR018931">
    <property type="entry name" value="DUF2520"/>
</dbReference>
<organism evidence="2 3">
    <name type="scientific">Microbacterium helvum</name>
    <dbReference type="NCBI Taxonomy" id="2773713"/>
    <lineage>
        <taxon>Bacteria</taxon>
        <taxon>Bacillati</taxon>
        <taxon>Actinomycetota</taxon>
        <taxon>Actinomycetes</taxon>
        <taxon>Micrococcales</taxon>
        <taxon>Microbacteriaceae</taxon>
        <taxon>Microbacterium</taxon>
    </lineage>
</organism>
<dbReference type="PANTHER" id="PTHR40459">
    <property type="entry name" value="CONSERVED HYPOTHETICAL ALANINE AND LEUCINE RICH PROTEIN"/>
    <property type="match status" value="1"/>
</dbReference>
<dbReference type="RefSeq" id="WP_191172866.1">
    <property type="nucleotide sequence ID" value="NZ_JACXZS010000011.1"/>
</dbReference>
<dbReference type="InterPro" id="IPR008927">
    <property type="entry name" value="6-PGluconate_DH-like_C_sf"/>
</dbReference>
<dbReference type="PANTHER" id="PTHR40459:SF1">
    <property type="entry name" value="CONSERVED HYPOTHETICAL ALANINE AND LEUCINE RICH PROTEIN"/>
    <property type="match status" value="1"/>
</dbReference>
<comment type="caution">
    <text evidence="2">The sequence shown here is derived from an EMBL/GenBank/DDBJ whole genome shotgun (WGS) entry which is preliminary data.</text>
</comment>
<feature type="domain" description="DUF2520" evidence="1">
    <location>
        <begin position="121"/>
        <end position="244"/>
    </location>
</feature>
<dbReference type="Pfam" id="PF10728">
    <property type="entry name" value="DUF2520"/>
    <property type="match status" value="1"/>
</dbReference>
<evidence type="ECO:0000313" key="2">
    <source>
        <dbReference type="EMBL" id="MBD3943266.1"/>
    </source>
</evidence>
<dbReference type="InterPro" id="IPR037108">
    <property type="entry name" value="TM1727-like_C_sf"/>
</dbReference>
<protein>
    <submittedName>
        <fullName evidence="2">DUF2520 domain-containing protein</fullName>
    </submittedName>
</protein>
<dbReference type="SUPFAM" id="SSF48179">
    <property type="entry name" value="6-phosphogluconate dehydrogenase C-terminal domain-like"/>
    <property type="match status" value="1"/>
</dbReference>
<dbReference type="Gene3D" id="3.40.50.720">
    <property type="entry name" value="NAD(P)-binding Rossmann-like Domain"/>
    <property type="match status" value="1"/>
</dbReference>
<gene>
    <name evidence="2" type="ORF">IF188_16355</name>
</gene>
<dbReference type="SUPFAM" id="SSF51735">
    <property type="entry name" value="NAD(P)-binding Rossmann-fold domains"/>
    <property type="match status" value="1"/>
</dbReference>
<reference evidence="2 3" key="1">
    <citation type="submission" date="2020-09" db="EMBL/GenBank/DDBJ databases">
        <title>Isolation and identification of active actinomycetes.</title>
        <authorList>
            <person name="Li X."/>
        </authorList>
    </citation>
    <scope>NUCLEOTIDE SEQUENCE [LARGE SCALE GENOMIC DNA]</scope>
    <source>
        <strain evidence="2 3">NEAU-LLC</strain>
    </source>
</reference>
<accession>A0ABR8NUI4</accession>
<evidence type="ECO:0000313" key="3">
    <source>
        <dbReference type="Proteomes" id="UP000598426"/>
    </source>
</evidence>
<dbReference type="InterPro" id="IPR036291">
    <property type="entry name" value="NAD(P)-bd_dom_sf"/>
</dbReference>
<keyword evidence="3" id="KW-1185">Reference proteome</keyword>
<name>A0ABR8NUI4_9MICO</name>
<dbReference type="Gene3D" id="1.10.1040.20">
    <property type="entry name" value="ProC-like, C-terminal domain"/>
    <property type="match status" value="1"/>
</dbReference>
<evidence type="ECO:0000259" key="1">
    <source>
        <dbReference type="Pfam" id="PF10728"/>
    </source>
</evidence>
<dbReference type="EMBL" id="JACXZS010000011">
    <property type="protein sequence ID" value="MBD3943266.1"/>
    <property type="molecule type" value="Genomic_DNA"/>
</dbReference>
<dbReference type="Proteomes" id="UP000598426">
    <property type="component" value="Unassembled WGS sequence"/>
</dbReference>